<name>A0A0G2J7V5_9EURO</name>
<dbReference type="GO" id="GO:0003714">
    <property type="term" value="F:transcription corepressor activity"/>
    <property type="evidence" value="ECO:0007669"/>
    <property type="project" value="InterPro"/>
</dbReference>
<evidence type="ECO:0000256" key="1">
    <source>
        <dbReference type="ARBA" id="ARBA00006349"/>
    </source>
</evidence>
<dbReference type="AlphaFoldDB" id="A0A0G2J7V5"/>
<dbReference type="EMBL" id="LCZI01000036">
    <property type="protein sequence ID" value="KKZ68779.1"/>
    <property type="molecule type" value="Genomic_DNA"/>
</dbReference>
<dbReference type="GO" id="GO:0005829">
    <property type="term" value="C:cytosol"/>
    <property type="evidence" value="ECO:0007669"/>
    <property type="project" value="TreeGrafter"/>
</dbReference>
<feature type="region of interest" description="Disordered" evidence="2">
    <location>
        <begin position="1"/>
        <end position="25"/>
    </location>
</feature>
<comment type="caution">
    <text evidence="3">The sequence shown here is derived from an EMBL/GenBank/DDBJ whole genome shotgun (WGS) entry which is preliminary data.</text>
</comment>
<dbReference type="GO" id="GO:0070370">
    <property type="term" value="P:cellular heat acclimation"/>
    <property type="evidence" value="ECO:0007669"/>
    <property type="project" value="TreeGrafter"/>
</dbReference>
<dbReference type="Gene3D" id="1.20.5.430">
    <property type="match status" value="1"/>
</dbReference>
<sequence>MSTPSRRPSQLRSNNTNNINTDNKRSSIQEVHPHLNDISIIVTKNGTNLLANRLHLNEQQATTAGDESSNQLAQAVDELLDQLQSKFDKVSTEIFGKLDDMARRLDQLEASLANSPEPAATN</sequence>
<dbReference type="Pfam" id="PF06825">
    <property type="entry name" value="HSBP1"/>
    <property type="match status" value="1"/>
</dbReference>
<proteinExistence type="inferred from homology"/>
<evidence type="ECO:0000256" key="2">
    <source>
        <dbReference type="SAM" id="MobiDB-lite"/>
    </source>
</evidence>
<evidence type="ECO:0000313" key="4">
    <source>
        <dbReference type="Proteomes" id="UP000034164"/>
    </source>
</evidence>
<dbReference type="PANTHER" id="PTHR19424:SF0">
    <property type="entry name" value="HEAT SHOCK FACTOR BINDING PROTEIN 1"/>
    <property type="match status" value="1"/>
</dbReference>
<organism evidence="3 4">
    <name type="scientific">[Emmonsia] crescens</name>
    <dbReference type="NCBI Taxonomy" id="73230"/>
    <lineage>
        <taxon>Eukaryota</taxon>
        <taxon>Fungi</taxon>
        <taxon>Dikarya</taxon>
        <taxon>Ascomycota</taxon>
        <taxon>Pezizomycotina</taxon>
        <taxon>Eurotiomycetes</taxon>
        <taxon>Eurotiomycetidae</taxon>
        <taxon>Onygenales</taxon>
        <taxon>Ajellomycetaceae</taxon>
        <taxon>Emergomyces</taxon>
    </lineage>
</organism>
<dbReference type="PANTHER" id="PTHR19424">
    <property type="entry name" value="HEAT SHOCK FACTOR BINDING PROTEIN 1"/>
    <property type="match status" value="1"/>
</dbReference>
<evidence type="ECO:0000313" key="3">
    <source>
        <dbReference type="EMBL" id="KKZ68779.1"/>
    </source>
</evidence>
<dbReference type="GO" id="GO:0005634">
    <property type="term" value="C:nucleus"/>
    <property type="evidence" value="ECO:0007669"/>
    <property type="project" value="TreeGrafter"/>
</dbReference>
<reference evidence="4" key="1">
    <citation type="journal article" date="2015" name="PLoS Genet.">
        <title>The dynamic genome and transcriptome of the human fungal pathogen Blastomyces and close relative Emmonsia.</title>
        <authorList>
            <person name="Munoz J.F."/>
            <person name="Gauthier G.M."/>
            <person name="Desjardins C.A."/>
            <person name="Gallo J.E."/>
            <person name="Holder J."/>
            <person name="Sullivan T.D."/>
            <person name="Marty A.J."/>
            <person name="Carmen J.C."/>
            <person name="Chen Z."/>
            <person name="Ding L."/>
            <person name="Gujja S."/>
            <person name="Magrini V."/>
            <person name="Misas E."/>
            <person name="Mitreva M."/>
            <person name="Priest M."/>
            <person name="Saif S."/>
            <person name="Whiston E.A."/>
            <person name="Young S."/>
            <person name="Zeng Q."/>
            <person name="Goldman W.E."/>
            <person name="Mardis E.R."/>
            <person name="Taylor J.W."/>
            <person name="McEwen J.G."/>
            <person name="Clay O.K."/>
            <person name="Klein B.S."/>
            <person name="Cuomo C.A."/>
        </authorList>
    </citation>
    <scope>NUCLEOTIDE SEQUENCE [LARGE SCALE GENOMIC DNA]</scope>
    <source>
        <strain evidence="4">UAMH 3008</strain>
    </source>
</reference>
<dbReference type="Proteomes" id="UP000034164">
    <property type="component" value="Unassembled WGS sequence"/>
</dbReference>
<dbReference type="OrthoDB" id="4159489at2759"/>
<dbReference type="VEuPathDB" id="FungiDB:EMCG_00992"/>
<feature type="compositionally biased region" description="Polar residues" evidence="2">
    <location>
        <begin position="1"/>
        <end position="13"/>
    </location>
</feature>
<accession>A0A0G2J7V5</accession>
<comment type="similarity">
    <text evidence="1">Belongs to the HSBP1 family.</text>
</comment>
<gene>
    <name evidence="3" type="ORF">EMCG_00992</name>
</gene>
<protein>
    <submittedName>
        <fullName evidence="3">Uncharacterized protein</fullName>
    </submittedName>
</protein>
<dbReference type="InterPro" id="IPR009643">
    <property type="entry name" value="HS1-bd"/>
</dbReference>